<keyword evidence="10 11" id="KW-0411">Iron-sulfur</keyword>
<dbReference type="Proteomes" id="UP000823882">
    <property type="component" value="Unassembled WGS sequence"/>
</dbReference>
<evidence type="ECO:0000256" key="12">
    <source>
        <dbReference type="PIRSR" id="PIRSR006816-1"/>
    </source>
</evidence>
<keyword evidence="9 11" id="KW-0408">Iron</keyword>
<evidence type="ECO:0000256" key="11">
    <source>
        <dbReference type="HAMAP-Rule" id="MF_01211"/>
    </source>
</evidence>
<dbReference type="GO" id="GO:0016491">
    <property type="term" value="F:oxidoreductase activity"/>
    <property type="evidence" value="ECO:0007669"/>
    <property type="project" value="InterPro"/>
</dbReference>
<feature type="binding site" evidence="11 13">
    <location>
        <position position="244"/>
    </location>
    <ligand>
        <name>[2Fe-2S] cluster</name>
        <dbReference type="ChEBI" id="CHEBI:190135"/>
    </ligand>
</feature>
<dbReference type="PANTHER" id="PTHR43513:SF3">
    <property type="entry name" value="DIHYDROOROTATE DEHYDROGENASE B (NAD(+)), ELECTRON TRANSFER SUBUNIT-RELATED"/>
    <property type="match status" value="1"/>
</dbReference>
<dbReference type="GO" id="GO:0046872">
    <property type="term" value="F:metal ion binding"/>
    <property type="evidence" value="ECO:0007669"/>
    <property type="project" value="UniProtKB-KW"/>
</dbReference>
<dbReference type="GO" id="GO:0044205">
    <property type="term" value="P:'de novo' UMP biosynthetic process"/>
    <property type="evidence" value="ECO:0007669"/>
    <property type="project" value="UniProtKB-UniRule"/>
</dbReference>
<keyword evidence="5 11" id="KW-0479">Metal-binding</keyword>
<evidence type="ECO:0000256" key="4">
    <source>
        <dbReference type="ARBA" id="ARBA00022714"/>
    </source>
</evidence>
<dbReference type="Gene3D" id="2.10.240.10">
    <property type="entry name" value="Dihydroorotate dehydrogenase, electron transfer subunit"/>
    <property type="match status" value="1"/>
</dbReference>
<dbReference type="CDD" id="cd06218">
    <property type="entry name" value="DHOD_e_trans"/>
    <property type="match status" value="1"/>
</dbReference>
<evidence type="ECO:0000256" key="3">
    <source>
        <dbReference type="ARBA" id="ARBA00022630"/>
    </source>
</evidence>
<feature type="binding site" evidence="11 13">
    <location>
        <position position="257"/>
    </location>
    <ligand>
        <name>[2Fe-2S] cluster</name>
        <dbReference type="ChEBI" id="CHEBI:190135"/>
    </ligand>
</feature>
<comment type="caution">
    <text evidence="15">The sequence shown here is derived from an EMBL/GenBank/DDBJ whole genome shotgun (WGS) entry which is preliminary data.</text>
</comment>
<feature type="binding site" evidence="11 12">
    <location>
        <begin position="74"/>
        <end position="75"/>
    </location>
    <ligand>
        <name>FAD</name>
        <dbReference type="ChEBI" id="CHEBI:57692"/>
    </ligand>
</feature>
<feature type="binding site" evidence="11 13">
    <location>
        <position position="236"/>
    </location>
    <ligand>
        <name>[2Fe-2S] cluster</name>
        <dbReference type="ChEBI" id="CHEBI:190135"/>
    </ligand>
</feature>
<keyword evidence="6 11" id="KW-0274">FAD</keyword>
<comment type="function">
    <text evidence="11">Responsible for channeling the electrons from the oxidation of dihydroorotate from the FMN redox center in the PyrD type B subunit to the ultimate electron acceptor NAD(+).</text>
</comment>
<reference evidence="15" key="1">
    <citation type="journal article" date="2021" name="PeerJ">
        <title>Extensive microbial diversity within the chicken gut microbiome revealed by metagenomics and culture.</title>
        <authorList>
            <person name="Gilroy R."/>
            <person name="Ravi A."/>
            <person name="Getino M."/>
            <person name="Pursley I."/>
            <person name="Horton D.L."/>
            <person name="Alikhan N.F."/>
            <person name="Baker D."/>
            <person name="Gharbi K."/>
            <person name="Hall N."/>
            <person name="Watson M."/>
            <person name="Adriaenssens E.M."/>
            <person name="Foster-Nyarko E."/>
            <person name="Jarju S."/>
            <person name="Secka A."/>
            <person name="Antonio M."/>
            <person name="Oren A."/>
            <person name="Chaudhuri R.R."/>
            <person name="La Ragione R."/>
            <person name="Hildebrand F."/>
            <person name="Pallen M.J."/>
        </authorList>
    </citation>
    <scope>NUCLEOTIDE SEQUENCE</scope>
    <source>
        <strain evidence="15">CHK186-1790</strain>
    </source>
</reference>
<feature type="binding site" evidence="11 13">
    <location>
        <position position="241"/>
    </location>
    <ligand>
        <name>[2Fe-2S] cluster</name>
        <dbReference type="ChEBI" id="CHEBI:190135"/>
    </ligand>
</feature>
<keyword evidence="7 11" id="KW-0665">Pyrimidine biosynthesis</keyword>
<dbReference type="InterPro" id="IPR023455">
    <property type="entry name" value="Dihydroorotate_DHASE_ETsu"/>
</dbReference>
<dbReference type="GO" id="GO:0050660">
    <property type="term" value="F:flavin adenine dinucleotide binding"/>
    <property type="evidence" value="ECO:0007669"/>
    <property type="project" value="InterPro"/>
</dbReference>
<dbReference type="InterPro" id="IPR012165">
    <property type="entry name" value="Cyt_c3_hydrogenase_gsu"/>
</dbReference>
<feature type="domain" description="FAD-binding FR-type" evidence="14">
    <location>
        <begin position="2"/>
        <end position="99"/>
    </location>
</feature>
<comment type="cofactor">
    <cofactor evidence="13">
        <name>[2Fe-2S] cluster</name>
        <dbReference type="ChEBI" id="CHEBI:190135"/>
    </cofactor>
    <text evidence="13">Binds 1 [2Fe-2S] cluster per subunit.</text>
</comment>
<dbReference type="Gene3D" id="3.40.50.80">
    <property type="entry name" value="Nucleotide-binding domain of ferredoxin-NADP reductase (FNR) module"/>
    <property type="match status" value="1"/>
</dbReference>
<dbReference type="Gene3D" id="2.40.30.10">
    <property type="entry name" value="Translation factors"/>
    <property type="match status" value="1"/>
</dbReference>
<sequence>MPIQAECQVAELVRLNDHAYSMTLETGEAMASQVSCGQFVHIKCGHSRLLRRPISICEWGKDTIRVVFEVRGEGTAWLSRREPGDRVDVLGPLGRGFDVSGKKLLVVGGGIGVPPMLGCAREAARRGSEVHAVLGFRDEGHRMLTGDFAECCRSMSVISDDGSTGRKGFVTELVEEFLRAQTCGTCDPVLCAGCSGRPVPPEVLACGPKAMLKAVAQVCRTYGVGCQVSLEERMGCGVGACLVCACDMADGHRKHVCKDGPVFRAEEVDWDA</sequence>
<dbReference type="GO" id="GO:0009055">
    <property type="term" value="F:electron transfer activity"/>
    <property type="evidence" value="ECO:0007669"/>
    <property type="project" value="UniProtKB-UniRule"/>
</dbReference>
<dbReference type="PANTHER" id="PTHR43513">
    <property type="entry name" value="DIHYDROOROTATE DEHYDROGENASE B (NAD(+)), ELECTRON TRANSFER SUBUNIT"/>
    <property type="match status" value="1"/>
</dbReference>
<dbReference type="PIRSF" id="PIRSF006816">
    <property type="entry name" value="Cyc3_hyd_g"/>
    <property type="match status" value="1"/>
</dbReference>
<keyword evidence="2 11" id="KW-0813">Transport</keyword>
<evidence type="ECO:0000256" key="8">
    <source>
        <dbReference type="ARBA" id="ARBA00022982"/>
    </source>
</evidence>
<dbReference type="PROSITE" id="PS51384">
    <property type="entry name" value="FAD_FR"/>
    <property type="match status" value="1"/>
</dbReference>
<dbReference type="SUPFAM" id="SSF52343">
    <property type="entry name" value="Ferredoxin reductase-like, C-terminal NADP-linked domain"/>
    <property type="match status" value="1"/>
</dbReference>
<dbReference type="InterPro" id="IPR050353">
    <property type="entry name" value="PyrK_electron_transfer"/>
</dbReference>
<protein>
    <recommendedName>
        <fullName evidence="11">Dihydroorotate dehydrogenase B (NAD(+)), electron transfer subunit</fullName>
    </recommendedName>
    <alternativeName>
        <fullName evidence="11">Dihydroorotate oxidase B, electron transfer subunit</fullName>
    </alternativeName>
</protein>
<evidence type="ECO:0000256" key="2">
    <source>
        <dbReference type="ARBA" id="ARBA00022448"/>
    </source>
</evidence>
<dbReference type="AlphaFoldDB" id="A0A9D2P026"/>
<accession>A0A9D2P026</accession>
<evidence type="ECO:0000313" key="16">
    <source>
        <dbReference type="Proteomes" id="UP000823882"/>
    </source>
</evidence>
<comment type="pathway">
    <text evidence="11">Pyrimidine metabolism; UMP biosynthesis via de novo pathway; orotate from (S)-dihydroorotate (NAD(+) route): step 1/1.</text>
</comment>
<comment type="cofactor">
    <cofactor evidence="11 12">
        <name>FAD</name>
        <dbReference type="ChEBI" id="CHEBI:57692"/>
    </cofactor>
    <text evidence="11 12">Binds 1 FAD per subunit.</text>
</comment>
<gene>
    <name evidence="11" type="primary">pyrK</name>
    <name evidence="15" type="ORF">H9701_08840</name>
</gene>
<dbReference type="HAMAP" id="MF_01211">
    <property type="entry name" value="DHODB_Fe_S_bind"/>
    <property type="match status" value="1"/>
</dbReference>
<dbReference type="InterPro" id="IPR017938">
    <property type="entry name" value="Riboflavin_synthase-like_b-brl"/>
</dbReference>
<evidence type="ECO:0000256" key="7">
    <source>
        <dbReference type="ARBA" id="ARBA00022975"/>
    </source>
</evidence>
<feature type="binding site" evidence="11 12">
    <location>
        <begin position="52"/>
        <end position="55"/>
    </location>
    <ligand>
        <name>FAD</name>
        <dbReference type="ChEBI" id="CHEBI:57692"/>
    </ligand>
</feature>
<comment type="caution">
    <text evidence="11">Lacks conserved residue(s) required for the propagation of feature annotation.</text>
</comment>
<dbReference type="InterPro" id="IPR017927">
    <property type="entry name" value="FAD-bd_FR_type"/>
</dbReference>
<evidence type="ECO:0000256" key="1">
    <source>
        <dbReference type="ARBA" id="ARBA00006422"/>
    </source>
</evidence>
<name>A0A9D2P026_9FIRM</name>
<keyword evidence="8 11" id="KW-0249">Electron transport</keyword>
<dbReference type="InterPro" id="IPR019480">
    <property type="entry name" value="Dihydroorotate_DH_Fe-S-bd"/>
</dbReference>
<keyword evidence="4 11" id="KW-0001">2Fe-2S</keyword>
<evidence type="ECO:0000256" key="6">
    <source>
        <dbReference type="ARBA" id="ARBA00022827"/>
    </source>
</evidence>
<evidence type="ECO:0000256" key="9">
    <source>
        <dbReference type="ARBA" id="ARBA00023004"/>
    </source>
</evidence>
<keyword evidence="3 11" id="KW-0285">Flavoprotein</keyword>
<comment type="cofactor">
    <cofactor evidence="11">
        <name>[2Fe-2S] cluster</name>
        <dbReference type="ChEBI" id="CHEBI:190135"/>
    </cofactor>
    <text evidence="11">Binds 1 [2Fe-2S] cluster per subunit.</text>
</comment>
<evidence type="ECO:0000313" key="15">
    <source>
        <dbReference type="EMBL" id="HJC41642.1"/>
    </source>
</evidence>
<reference evidence="15" key="2">
    <citation type="submission" date="2021-04" db="EMBL/GenBank/DDBJ databases">
        <authorList>
            <person name="Gilroy R."/>
        </authorList>
    </citation>
    <scope>NUCLEOTIDE SEQUENCE</scope>
    <source>
        <strain evidence="15">CHK186-1790</strain>
    </source>
</reference>
<dbReference type="InterPro" id="IPR037117">
    <property type="entry name" value="Dihydroorotate_DH_ele_sf"/>
</dbReference>
<dbReference type="SUPFAM" id="SSF63380">
    <property type="entry name" value="Riboflavin synthase domain-like"/>
    <property type="match status" value="1"/>
</dbReference>
<organism evidence="15 16">
    <name type="scientific">Candidatus Intestinimonas pullistercoris</name>
    <dbReference type="NCBI Taxonomy" id="2838623"/>
    <lineage>
        <taxon>Bacteria</taxon>
        <taxon>Bacillati</taxon>
        <taxon>Bacillota</taxon>
        <taxon>Clostridia</taxon>
        <taxon>Eubacteriales</taxon>
        <taxon>Intestinimonas</taxon>
    </lineage>
</organism>
<evidence type="ECO:0000259" key="14">
    <source>
        <dbReference type="PROSITE" id="PS51384"/>
    </source>
</evidence>
<comment type="similarity">
    <text evidence="1 11">Belongs to the PyrK family.</text>
</comment>
<evidence type="ECO:0000256" key="10">
    <source>
        <dbReference type="ARBA" id="ARBA00023014"/>
    </source>
</evidence>
<evidence type="ECO:0000256" key="5">
    <source>
        <dbReference type="ARBA" id="ARBA00022723"/>
    </source>
</evidence>
<dbReference type="GO" id="GO:0051537">
    <property type="term" value="F:2 iron, 2 sulfur cluster binding"/>
    <property type="evidence" value="ECO:0007669"/>
    <property type="project" value="UniProtKB-KW"/>
</dbReference>
<evidence type="ECO:0000256" key="13">
    <source>
        <dbReference type="PIRSR" id="PIRSR006816-2"/>
    </source>
</evidence>
<dbReference type="InterPro" id="IPR039261">
    <property type="entry name" value="FNR_nucleotide-bd"/>
</dbReference>
<dbReference type="Pfam" id="PF10418">
    <property type="entry name" value="DHODB_Fe-S_bind"/>
    <property type="match status" value="1"/>
</dbReference>
<dbReference type="EMBL" id="DWWJ01000160">
    <property type="protein sequence ID" value="HJC41642.1"/>
    <property type="molecule type" value="Genomic_DNA"/>
</dbReference>
<comment type="subunit">
    <text evidence="11">Heterotetramer of 2 PyrK and 2 PyrD type B subunits.</text>
</comment>
<proteinExistence type="inferred from homology"/>